<dbReference type="PANTHER" id="PTHR31994:SF3">
    <property type="entry name" value="LEUCINE-RICH REPEAT-CONTAINING PROTEIN 42"/>
    <property type="match status" value="1"/>
</dbReference>
<evidence type="ECO:0000313" key="5">
    <source>
        <dbReference type="Proteomes" id="UP000694388"/>
    </source>
</evidence>
<name>A0A8C4QEY6_EPTBU</name>
<evidence type="ECO:0000313" key="4">
    <source>
        <dbReference type="Ensembl" id="ENSEBUP00000014383.1"/>
    </source>
</evidence>
<dbReference type="PANTHER" id="PTHR31994">
    <property type="entry name" value="LEUCINE-RICH REPEAT-CONTAINING PROTEIN 42"/>
    <property type="match status" value="1"/>
</dbReference>
<protein>
    <submittedName>
        <fullName evidence="4">Uncharacterized protein</fullName>
    </submittedName>
</protein>
<keyword evidence="3" id="KW-1133">Transmembrane helix</keyword>
<reference evidence="4" key="2">
    <citation type="submission" date="2025-09" db="UniProtKB">
        <authorList>
            <consortium name="Ensembl"/>
        </authorList>
    </citation>
    <scope>IDENTIFICATION</scope>
</reference>
<organism evidence="4 5">
    <name type="scientific">Eptatretus burgeri</name>
    <name type="common">Inshore hagfish</name>
    <dbReference type="NCBI Taxonomy" id="7764"/>
    <lineage>
        <taxon>Eukaryota</taxon>
        <taxon>Metazoa</taxon>
        <taxon>Chordata</taxon>
        <taxon>Craniata</taxon>
        <taxon>Vertebrata</taxon>
        <taxon>Cyclostomata</taxon>
        <taxon>Myxini</taxon>
        <taxon>Myxiniformes</taxon>
        <taxon>Myxinidae</taxon>
        <taxon>Eptatretinae</taxon>
        <taxon>Eptatretus</taxon>
    </lineage>
</organism>
<reference evidence="4" key="1">
    <citation type="submission" date="2025-08" db="UniProtKB">
        <authorList>
            <consortium name="Ensembl"/>
        </authorList>
    </citation>
    <scope>IDENTIFICATION</scope>
</reference>
<feature type="transmembrane region" description="Helical" evidence="3">
    <location>
        <begin position="201"/>
        <end position="222"/>
    </location>
</feature>
<sequence length="228" mass="24572">MRRMPGVGLMMRVVGLGSKDPEFKSHSAVELIPGGVGSACHPPKVGKMSASLLVSCVRVATRPGLFSTHLSSQCRPSSLLDLTIGFVASHLQLLDSLRGFPEQLGSRIFSTAVSGGFLDPRDPASPCVLRVFGEAYGDAVLDSLKRFFTRIAMLRLLLNMHASGFLYHVRTPPNAQLQVLSLASNELTDAGMRILTGATRVGLRGLASLHTLNLAGMFYISFLKQYLT</sequence>
<keyword evidence="3" id="KW-0472">Membrane</keyword>
<keyword evidence="2" id="KW-0677">Repeat</keyword>
<dbReference type="Ensembl" id="ENSEBUT00000014959.1">
    <property type="protein sequence ID" value="ENSEBUP00000014383.1"/>
    <property type="gene ID" value="ENSEBUG00000009062.1"/>
</dbReference>
<keyword evidence="3" id="KW-0812">Transmembrane</keyword>
<evidence type="ECO:0000256" key="2">
    <source>
        <dbReference type="ARBA" id="ARBA00022737"/>
    </source>
</evidence>
<dbReference type="Proteomes" id="UP000694388">
    <property type="component" value="Unplaced"/>
</dbReference>
<proteinExistence type="predicted"/>
<dbReference type="AlphaFoldDB" id="A0A8C4QEY6"/>
<accession>A0A8C4QEY6</accession>
<evidence type="ECO:0000256" key="3">
    <source>
        <dbReference type="SAM" id="Phobius"/>
    </source>
</evidence>
<keyword evidence="5" id="KW-1185">Reference proteome</keyword>
<dbReference type="GeneTree" id="ENSGT00930000152727"/>
<dbReference type="InterPro" id="IPR039631">
    <property type="entry name" value="LRRC42"/>
</dbReference>
<keyword evidence="1" id="KW-0433">Leucine-rich repeat</keyword>
<evidence type="ECO:0000256" key="1">
    <source>
        <dbReference type="ARBA" id="ARBA00022614"/>
    </source>
</evidence>